<evidence type="ECO:0000313" key="2">
    <source>
        <dbReference type="EMBL" id="PLW86754.1"/>
    </source>
</evidence>
<keyword evidence="3" id="KW-1185">Reference proteome</keyword>
<keyword evidence="1" id="KW-0812">Transmembrane</keyword>
<feature type="transmembrane region" description="Helical" evidence="1">
    <location>
        <begin position="28"/>
        <end position="48"/>
    </location>
</feature>
<evidence type="ECO:0000256" key="1">
    <source>
        <dbReference type="SAM" id="Phobius"/>
    </source>
</evidence>
<keyword evidence="1" id="KW-1133">Transmembrane helix</keyword>
<reference evidence="2 3" key="1">
    <citation type="submission" date="2018-01" db="EMBL/GenBank/DDBJ databases">
        <title>The draft genome sequence of Halioglobus japonicus S1-36.</title>
        <authorList>
            <person name="Du Z.-J."/>
            <person name="Shi M.-J."/>
        </authorList>
    </citation>
    <scope>NUCLEOTIDE SEQUENCE [LARGE SCALE GENOMIC DNA]</scope>
    <source>
        <strain evidence="2 3">S1-36</strain>
    </source>
</reference>
<evidence type="ECO:0000313" key="3">
    <source>
        <dbReference type="Proteomes" id="UP000235162"/>
    </source>
</evidence>
<protein>
    <submittedName>
        <fullName evidence="2">Uncharacterized protein</fullName>
    </submittedName>
</protein>
<dbReference type="Proteomes" id="UP000235162">
    <property type="component" value="Unassembled WGS sequence"/>
</dbReference>
<name>A0AAP8MFK7_9GAMM</name>
<dbReference type="RefSeq" id="WP_084199531.1">
    <property type="nucleotide sequence ID" value="NZ_BMYL01000002.1"/>
</dbReference>
<dbReference type="EMBL" id="PKUR01000002">
    <property type="protein sequence ID" value="PLW86754.1"/>
    <property type="molecule type" value="Genomic_DNA"/>
</dbReference>
<keyword evidence="1" id="KW-0472">Membrane</keyword>
<dbReference type="AlphaFoldDB" id="A0AAP8MFK7"/>
<proteinExistence type="predicted"/>
<dbReference type="KEGG" id="hja:BST95_11225"/>
<sequence>MAWGVAAINVMVTTLQADYPEEKSRGKFVGATGFAIGVGALFVVFVLARLPGWYSSGNHAIAAGQQPLNTVVAIAFASSLLC</sequence>
<gene>
    <name evidence="2" type="ORF">C0029_10235</name>
</gene>
<comment type="caution">
    <text evidence="2">The sequence shown here is derived from an EMBL/GenBank/DDBJ whole genome shotgun (WGS) entry which is preliminary data.</text>
</comment>
<organism evidence="2 3">
    <name type="scientific">Halioglobus japonicus</name>
    <dbReference type="NCBI Taxonomy" id="930805"/>
    <lineage>
        <taxon>Bacteria</taxon>
        <taxon>Pseudomonadati</taxon>
        <taxon>Pseudomonadota</taxon>
        <taxon>Gammaproteobacteria</taxon>
        <taxon>Cellvibrionales</taxon>
        <taxon>Halieaceae</taxon>
        <taxon>Halioglobus</taxon>
    </lineage>
</organism>
<accession>A0AAP8MFK7</accession>